<sequence>MAKILNSDYISGEVQRVVETPLGYIINGIYYDKKTMTPKALQTFPAYGCRLCLGMDKNLLLNNSYFNHYKTMRNSIINDRYDPTISYIFTTHYNNGTKTILKIREYNGKVDILKYLNFGALSGGNHHIINSYVGQDKNYIYVLSSGTYSTSNYNDFLYKMDKETLAIVTIDTITSNSWLTPIKETEEYIYYGQTNDKGSHYIKRYNKITNKVESLPLPVMNDQKYYSVSYSNLLSNSNLDFYMFSVFQDSKSHKMQIVRYYFDMTKNDIKDICTIKTYKMGDGEQLITQPIINVDGMNTHYEPFITTMDNKSYLNIAIYEKVSSTSNNISYYGIYTFEIDKTTKDITYKSFLNIKDYFRGFIGVRNNTFLVGASDEKCYLLNFEKDKFVITNVLNNRPQYIGADLAENIWIVNKLGEVEMYSPFVPIHVNIEYEFENYNYEGKDIETYISIESKNYLNENIASKLKLTIKGEAVFSNNSDNIIIDTTLETGKKRIPITIKGDGAITIDAEMAP</sequence>
<dbReference type="Proteomes" id="UP000032250">
    <property type="component" value="Unassembled WGS sequence"/>
</dbReference>
<dbReference type="RefSeq" id="WP_043032264.1">
    <property type="nucleotide sequence ID" value="NZ_JXSU01000007.1"/>
</dbReference>
<dbReference type="PATRIC" id="fig|1379739.3.peg.3376"/>
<gene>
    <name evidence="1" type="ORF">N495_14905</name>
</gene>
<evidence type="ECO:0000313" key="1">
    <source>
        <dbReference type="EMBL" id="KIS24804.1"/>
    </source>
</evidence>
<dbReference type="AlphaFoldDB" id="A0A0D1ANR8"/>
<dbReference type="HOGENOM" id="CLU_530724_0_0_9"/>
<evidence type="ECO:0000313" key="2">
    <source>
        <dbReference type="Proteomes" id="UP000032250"/>
    </source>
</evidence>
<dbReference type="EMBL" id="JXSU01000007">
    <property type="protein sequence ID" value="KIS24804.1"/>
    <property type="molecule type" value="Genomic_DNA"/>
</dbReference>
<name>A0A0D1ANR8_CLOBO</name>
<dbReference type="OrthoDB" id="1926192at2"/>
<protein>
    <submittedName>
        <fullName evidence="1">Uncharacterized protein</fullName>
    </submittedName>
</protein>
<reference evidence="1 2" key="1">
    <citation type="submission" date="2014-06" db="EMBL/GenBank/DDBJ databases">
        <title>Genome characterization of distinct group I Clostridium botulinum lineages.</title>
        <authorList>
            <person name="Giordani F."/>
            <person name="Anselmo A."/>
            <person name="Fillo S."/>
            <person name="Palozzi A.M."/>
            <person name="Fortunato A."/>
            <person name="Gentile B."/>
            <person name="Ciammaruconi A."/>
            <person name="Anniballi F."/>
            <person name="De Medici D."/>
            <person name="Lista F."/>
        </authorList>
    </citation>
    <scope>NUCLEOTIDE SEQUENCE [LARGE SCALE GENOMIC DNA]</scope>
    <source>
        <strain evidence="1 2">B2 450</strain>
    </source>
</reference>
<accession>A0A0D1ANR8</accession>
<organism evidence="1 2">
    <name type="scientific">Clostridium botulinum B2 450</name>
    <dbReference type="NCBI Taxonomy" id="1379739"/>
    <lineage>
        <taxon>Bacteria</taxon>
        <taxon>Bacillati</taxon>
        <taxon>Bacillota</taxon>
        <taxon>Clostridia</taxon>
        <taxon>Eubacteriales</taxon>
        <taxon>Clostridiaceae</taxon>
        <taxon>Clostridium</taxon>
    </lineage>
</organism>
<proteinExistence type="predicted"/>
<comment type="caution">
    <text evidence="1">The sequence shown here is derived from an EMBL/GenBank/DDBJ whole genome shotgun (WGS) entry which is preliminary data.</text>
</comment>